<dbReference type="Gene3D" id="1.50.10.20">
    <property type="match status" value="1"/>
</dbReference>
<dbReference type="InterPro" id="IPR008266">
    <property type="entry name" value="Tyr_kinase_AS"/>
</dbReference>
<feature type="domain" description="Protein kinase" evidence="1">
    <location>
        <begin position="101"/>
        <end position="379"/>
    </location>
</feature>
<dbReference type="GO" id="GO:0005524">
    <property type="term" value="F:ATP binding"/>
    <property type="evidence" value="ECO:0007669"/>
    <property type="project" value="InterPro"/>
</dbReference>
<organism evidence="2 3">
    <name type="scientific">Corynebacterium liangguodongii</name>
    <dbReference type="NCBI Taxonomy" id="2079535"/>
    <lineage>
        <taxon>Bacteria</taxon>
        <taxon>Bacillati</taxon>
        <taxon>Actinomycetota</taxon>
        <taxon>Actinomycetes</taxon>
        <taxon>Mycobacteriales</taxon>
        <taxon>Corynebacteriaceae</taxon>
        <taxon>Corynebacterium</taxon>
    </lineage>
</organism>
<dbReference type="Gene3D" id="1.10.510.10">
    <property type="entry name" value="Transferase(Phosphotransferase) domain 1"/>
    <property type="match status" value="1"/>
</dbReference>
<keyword evidence="3" id="KW-1185">Reference proteome</keyword>
<name>A0A2S0WD05_9CORY</name>
<dbReference type="Gene3D" id="3.30.200.20">
    <property type="entry name" value="Phosphorylase Kinase, domain 1"/>
    <property type="match status" value="1"/>
</dbReference>
<sequence length="712" mass="78599">METEEVATKLVSLTNGFKGPRILTDIQIGESIVHIRYGPFVLQTAINPETGFTQEFMTKPNGGVEWVERKSTFSLPDWAPVSPWINELIRAHRAKDVILPYTHVVPLRNTSRGLTFSAIFEGKEAFVKEGRRRSEVDQLGRDTVCRFYREKKALEMLKDIKGVPRFLGCFDAGPSVFFAYEFIHGRSMNSWIVEQIGRAYHEIEKDTYLLKLGQVLNEVRQILSDAHEIGIFHYDLSPENIILEDSGDVYVVDWEGTPDSIDEARVISTDGFTGSLSVRGTAADYYSLGRVAAFALTGHGPILDVFPDNKQLLREYAKSLFGEPGETLFDEYCGVGRERLDSPENFSRPLDRVSSESLVLGIGASKGLASRVGLSDVYLSERNDIYTFGSGIGSLLCALRLMGHSDKELENRWVQNSEGSIDEDDISLWSGHSGYIVTSLTLGLPLDDKYLNTYFRKVEEVLEQPMHLDHSLTSGIGGLIVALESLMREKPYLFENRLEGLAKRIEEVLNLMVLDRRGNVNVSPGLLYGWSGTVCSVLNAVALFGSLDVSPLVSTMIEQEERRLKHDRRGRLQVSADGKFLPYLGVGSAGVIWARDAARHSGVGTNPKVDSLLLPTVMPGVIALPSLMKGASGLKLLAKRRMVLGLPSPSPAQYDREILLSSGCFRGHSVVIGDDARSINSSFTGGAAGVAWAEKITPNSPMDFIPTPLFGK</sequence>
<proteinExistence type="predicted"/>
<dbReference type="GO" id="GO:0004672">
    <property type="term" value="F:protein kinase activity"/>
    <property type="evidence" value="ECO:0007669"/>
    <property type="project" value="InterPro"/>
</dbReference>
<dbReference type="Pfam" id="PF25816">
    <property type="entry name" value="RamC_N"/>
    <property type="match status" value="1"/>
</dbReference>
<dbReference type="InterPro" id="IPR057929">
    <property type="entry name" value="RamC_N"/>
</dbReference>
<dbReference type="EMBL" id="CP026948">
    <property type="protein sequence ID" value="AWB83640.1"/>
    <property type="molecule type" value="Genomic_DNA"/>
</dbReference>
<dbReference type="SUPFAM" id="SSF56112">
    <property type="entry name" value="Protein kinase-like (PK-like)"/>
    <property type="match status" value="1"/>
</dbReference>
<dbReference type="SUPFAM" id="SSF158745">
    <property type="entry name" value="LanC-like"/>
    <property type="match status" value="1"/>
</dbReference>
<dbReference type="InterPro" id="IPR000719">
    <property type="entry name" value="Prot_kinase_dom"/>
</dbReference>
<dbReference type="KEGG" id="clia:C3E79_03350"/>
<evidence type="ECO:0000259" key="1">
    <source>
        <dbReference type="PROSITE" id="PS50011"/>
    </source>
</evidence>
<evidence type="ECO:0000313" key="2">
    <source>
        <dbReference type="EMBL" id="AWB83640.1"/>
    </source>
</evidence>
<protein>
    <recommendedName>
        <fullName evidence="1">Protein kinase domain-containing protein</fullName>
    </recommendedName>
</protein>
<dbReference type="SMART" id="SM00220">
    <property type="entry name" value="S_TKc"/>
    <property type="match status" value="1"/>
</dbReference>
<dbReference type="AlphaFoldDB" id="A0A2S0WD05"/>
<dbReference type="InterPro" id="IPR011009">
    <property type="entry name" value="Kinase-like_dom_sf"/>
</dbReference>
<evidence type="ECO:0000313" key="3">
    <source>
        <dbReference type="Proteomes" id="UP000244754"/>
    </source>
</evidence>
<dbReference type="PROSITE" id="PS50011">
    <property type="entry name" value="PROTEIN_KINASE_DOM"/>
    <property type="match status" value="1"/>
</dbReference>
<dbReference type="Proteomes" id="UP000244754">
    <property type="component" value="Chromosome"/>
</dbReference>
<accession>A0A2S0WD05</accession>
<gene>
    <name evidence="2" type="ORF">C3E79_03350</name>
</gene>
<dbReference type="PROSITE" id="PS00109">
    <property type="entry name" value="PROTEIN_KINASE_TYR"/>
    <property type="match status" value="1"/>
</dbReference>
<reference evidence="3" key="1">
    <citation type="submission" date="2018-01" db="EMBL/GenBank/DDBJ databases">
        <authorList>
            <person name="Li J."/>
        </authorList>
    </citation>
    <scope>NUCLEOTIDE SEQUENCE [LARGE SCALE GENOMIC DNA]</scope>
    <source>
        <strain evidence="3">2184</strain>
    </source>
</reference>